<dbReference type="InterPro" id="IPR012820">
    <property type="entry name" value="Sucrose_synthase_pln/cyn"/>
</dbReference>
<dbReference type="SUPFAM" id="SSF53756">
    <property type="entry name" value="UDP-Glycosyltransferase/glycogen phosphorylase"/>
    <property type="match status" value="1"/>
</dbReference>
<dbReference type="EC" id="2.4.1.13" evidence="2 6"/>
<keyword evidence="12" id="KW-1185">Reference proteome</keyword>
<dbReference type="InterPro" id="IPR056736">
    <property type="entry name" value="SUS_EPBD"/>
</dbReference>
<feature type="domain" description="Glycosyl transferase family 1" evidence="7">
    <location>
        <begin position="572"/>
        <end position="739"/>
    </location>
</feature>
<evidence type="ECO:0000256" key="5">
    <source>
        <dbReference type="ARBA" id="ARBA00049030"/>
    </source>
</evidence>
<evidence type="ECO:0000313" key="11">
    <source>
        <dbReference type="EMBL" id="KAK9918338.1"/>
    </source>
</evidence>
<evidence type="ECO:0000259" key="8">
    <source>
        <dbReference type="Pfam" id="PF00862"/>
    </source>
</evidence>
<comment type="catalytic activity">
    <reaction evidence="5 6">
        <text>an NDP-alpha-D-glucose + D-fructose = a ribonucleoside 5'-diphosphate + sucrose + H(+)</text>
        <dbReference type="Rhea" id="RHEA:16241"/>
        <dbReference type="ChEBI" id="CHEBI:15378"/>
        <dbReference type="ChEBI" id="CHEBI:17992"/>
        <dbReference type="ChEBI" id="CHEBI:37721"/>
        <dbReference type="ChEBI" id="CHEBI:57930"/>
        <dbReference type="ChEBI" id="CHEBI:76533"/>
        <dbReference type="EC" id="2.4.1.13"/>
    </reaction>
</comment>
<evidence type="ECO:0000256" key="4">
    <source>
        <dbReference type="ARBA" id="ARBA00022679"/>
    </source>
</evidence>
<evidence type="ECO:0000256" key="3">
    <source>
        <dbReference type="ARBA" id="ARBA00022676"/>
    </source>
</evidence>
<reference evidence="11 12" key="1">
    <citation type="journal article" date="2024" name="Nat. Commun.">
        <title>Phylogenomics reveals the evolutionary origins of lichenization in chlorophyte algae.</title>
        <authorList>
            <person name="Puginier C."/>
            <person name="Libourel C."/>
            <person name="Otte J."/>
            <person name="Skaloud P."/>
            <person name="Haon M."/>
            <person name="Grisel S."/>
            <person name="Petersen M."/>
            <person name="Berrin J.G."/>
            <person name="Delaux P.M."/>
            <person name="Dal Grande F."/>
            <person name="Keller J."/>
        </authorList>
    </citation>
    <scope>NUCLEOTIDE SEQUENCE [LARGE SCALE GENOMIC DNA]</scope>
    <source>
        <strain evidence="11 12">SAG 216-7</strain>
    </source>
</reference>
<evidence type="ECO:0000256" key="2">
    <source>
        <dbReference type="ARBA" id="ARBA00012540"/>
    </source>
</evidence>
<evidence type="ECO:0000256" key="1">
    <source>
        <dbReference type="ARBA" id="ARBA00005894"/>
    </source>
</evidence>
<dbReference type="PANTHER" id="PTHR45839:SF7">
    <property type="entry name" value="SUCROSE SYNTHASE 1"/>
    <property type="match status" value="1"/>
</dbReference>
<protein>
    <recommendedName>
        <fullName evidence="2 6">Sucrose synthase</fullName>
        <ecNumber evidence="2 6">2.4.1.13</ecNumber>
    </recommendedName>
</protein>
<keyword evidence="4 6" id="KW-0808">Transferase</keyword>
<dbReference type="Pfam" id="PF24861">
    <property type="entry name" value="SUS_N"/>
    <property type="match status" value="1"/>
</dbReference>
<dbReference type="Proteomes" id="UP001491310">
    <property type="component" value="Unassembled WGS sequence"/>
</dbReference>
<keyword evidence="3 6" id="KW-0328">Glycosyltransferase</keyword>
<dbReference type="Gene3D" id="3.10.450.330">
    <property type="match status" value="1"/>
</dbReference>
<dbReference type="Pfam" id="PF24862">
    <property type="entry name" value="SUS_EPBD"/>
    <property type="match status" value="1"/>
</dbReference>
<dbReference type="EMBL" id="JALJOT010000001">
    <property type="protein sequence ID" value="KAK9918338.1"/>
    <property type="molecule type" value="Genomic_DNA"/>
</dbReference>
<feature type="domain" description="Sucrose synthase N-terminal" evidence="9">
    <location>
        <begin position="10"/>
        <end position="122"/>
    </location>
</feature>
<sequence>MVKAGDRLPTYAADLAEAVAEHRNEIVLLLNRTIKAGETNPILKPHVLQDELKRVAEECKAPTLLESAFAKQLEWCQEAVVYDGCVAFSLRPTVGKYFHCRICVGSMQVDDLTVSEYLRFKEKLVNGKRDPTEEFWQLEIDLEPFNAHFPKLTRPNSIGEGVKFLNRHLSSRLFASNNADFHMIFDFLLTLSYNGQSLMLNERIKSAQEMGSALDKADRLLKKYECDTPIEEVAVKLQDMGFERGWGNTVGRTQNTMHLLADIMQACDPETLQAFLGRLPMGFKVVILSPHGFFGQQNVLGKPDTGGQVVYILDQVRALEREMLARIRQQGLTGVEPQILVVTRLIPEAQGTTCDQRMEHISGTHHSRILRVPFRDESGILQHWVSRFDVWPYLERFAVDAGGEIRAELGGRPDLIIGNYSDGNLVASLLSFHLNVTQCTIAHALEKTKYPDADINWEKLDEDYHFAAQFTADVIAMNHSDFIITSTFQEIAGTQDTVGQYEDHQSFTMPGLYRIVHGIDVFDPKFNIVSPGADSDIYFSYDQEERRLTSLHREIEELLFGKEEAPLAKGVLKEPNKPIIFSMARLDHVKNLTGLAEWFGQNKRLRKLCNLVLVGGIVDPDNTTDREEKEQCIKMHKIIEEYGLQGELRWLVAQKNPVLNGEIYRYVADTRGAFVQPALYEAFGLTVVEAMSCGLPTFATICGGPAEIVVDKKSGFSIDPYHGNEAAETMANFFEESAKNPDSWLEVSRGSLARVQEKYTWTLYADRLMTLNRIYSFWKYVSDLERRETRRYLQMFYILMMRPLIAKVQKQQAEERARKEAATEDGNAKKVAGFF</sequence>
<dbReference type="Pfam" id="PF00862">
    <property type="entry name" value="GT-B_Sucrose_synth"/>
    <property type="match status" value="1"/>
</dbReference>
<dbReference type="InterPro" id="IPR000368">
    <property type="entry name" value="Sucrose_synth_GT-B1"/>
</dbReference>
<dbReference type="Pfam" id="PF00534">
    <property type="entry name" value="Glycos_transf_1"/>
    <property type="match status" value="1"/>
</dbReference>
<feature type="domain" description="Sucrose synthase EPBD" evidence="10">
    <location>
        <begin position="160"/>
        <end position="248"/>
    </location>
</feature>
<comment type="caution">
    <text evidence="11">The sequence shown here is derived from an EMBL/GenBank/DDBJ whole genome shotgun (WGS) entry which is preliminary data.</text>
</comment>
<evidence type="ECO:0000313" key="12">
    <source>
        <dbReference type="Proteomes" id="UP001491310"/>
    </source>
</evidence>
<evidence type="ECO:0000259" key="7">
    <source>
        <dbReference type="Pfam" id="PF00534"/>
    </source>
</evidence>
<organism evidence="11 12">
    <name type="scientific">Coccomyxa subellipsoidea</name>
    <dbReference type="NCBI Taxonomy" id="248742"/>
    <lineage>
        <taxon>Eukaryota</taxon>
        <taxon>Viridiplantae</taxon>
        <taxon>Chlorophyta</taxon>
        <taxon>core chlorophytes</taxon>
        <taxon>Trebouxiophyceae</taxon>
        <taxon>Trebouxiophyceae incertae sedis</taxon>
        <taxon>Coccomyxaceae</taxon>
        <taxon>Coccomyxa</taxon>
    </lineage>
</organism>
<evidence type="ECO:0000259" key="10">
    <source>
        <dbReference type="Pfam" id="PF24862"/>
    </source>
</evidence>
<name>A0ABR2Z307_9CHLO</name>
<dbReference type="InterPro" id="IPR056735">
    <property type="entry name" value="SUS_N"/>
</dbReference>
<proteinExistence type="inferred from homology"/>
<dbReference type="Gene3D" id="1.20.120.1230">
    <property type="match status" value="1"/>
</dbReference>
<dbReference type="Gene3D" id="3.40.50.2000">
    <property type="entry name" value="Glycogen Phosphorylase B"/>
    <property type="match status" value="2"/>
</dbReference>
<accession>A0ABR2Z307</accession>
<comment type="similarity">
    <text evidence="1 6">Belongs to the glycosyltransferase 1 family. Plant sucrose synthase subfamily.</text>
</comment>
<dbReference type="PANTHER" id="PTHR45839">
    <property type="match status" value="1"/>
</dbReference>
<feature type="domain" description="Sucrose synthase first GT-B" evidence="8">
    <location>
        <begin position="271"/>
        <end position="560"/>
    </location>
</feature>
<gene>
    <name evidence="11" type="ORF">WJX75_003307</name>
</gene>
<dbReference type="InterPro" id="IPR001296">
    <property type="entry name" value="Glyco_trans_1"/>
</dbReference>
<evidence type="ECO:0000256" key="6">
    <source>
        <dbReference type="RuleBase" id="RU280817"/>
    </source>
</evidence>
<comment type="function">
    <text evidence="6">Sucrose-cleaving enzyme that provides UDP-glucose and fructose for various metabolic pathways.</text>
</comment>
<evidence type="ECO:0000259" key="9">
    <source>
        <dbReference type="Pfam" id="PF24861"/>
    </source>
</evidence>
<dbReference type="NCBIfam" id="TIGR02470">
    <property type="entry name" value="sucr_synth"/>
    <property type="match status" value="1"/>
</dbReference>